<organism evidence="3 4">
    <name type="scientific">Adineta steineri</name>
    <dbReference type="NCBI Taxonomy" id="433720"/>
    <lineage>
        <taxon>Eukaryota</taxon>
        <taxon>Metazoa</taxon>
        <taxon>Spiralia</taxon>
        <taxon>Gnathifera</taxon>
        <taxon>Rotifera</taxon>
        <taxon>Eurotatoria</taxon>
        <taxon>Bdelloidea</taxon>
        <taxon>Adinetida</taxon>
        <taxon>Adinetidae</taxon>
        <taxon>Adineta</taxon>
    </lineage>
</organism>
<dbReference type="SUPFAM" id="SSF90257">
    <property type="entry name" value="Myosin rod fragments"/>
    <property type="match status" value="1"/>
</dbReference>
<dbReference type="InterPro" id="IPR031478">
    <property type="entry name" value="SPATA1_C"/>
</dbReference>
<comment type="caution">
    <text evidence="3">The sequence shown here is derived from an EMBL/GenBank/DDBJ whole genome shotgun (WGS) entry which is preliminary data.</text>
</comment>
<dbReference type="PANTHER" id="PTHR14421">
    <property type="entry name" value="SPERMATOGENESIS-ASSOCIATED PROTEIN 1"/>
    <property type="match status" value="1"/>
</dbReference>
<dbReference type="AlphaFoldDB" id="A0A819CGY4"/>
<proteinExistence type="predicted"/>
<protein>
    <recommendedName>
        <fullName evidence="2">Spermatogenesis-associated protein 1 C-terminal domain-containing protein</fullName>
    </recommendedName>
</protein>
<dbReference type="EMBL" id="CAJOBB010001164">
    <property type="protein sequence ID" value="CAF3818811.1"/>
    <property type="molecule type" value="Genomic_DNA"/>
</dbReference>
<dbReference type="Pfam" id="PF15743">
    <property type="entry name" value="SPATA1_C"/>
    <property type="match status" value="1"/>
</dbReference>
<evidence type="ECO:0000256" key="1">
    <source>
        <dbReference type="SAM" id="Coils"/>
    </source>
</evidence>
<feature type="non-terminal residue" evidence="3">
    <location>
        <position position="1"/>
    </location>
</feature>
<keyword evidence="1" id="KW-0175">Coiled coil</keyword>
<accession>A0A819CGY4</accession>
<evidence type="ECO:0000313" key="4">
    <source>
        <dbReference type="Proteomes" id="UP000663868"/>
    </source>
</evidence>
<name>A0A819CGY4_9BILA</name>
<dbReference type="Proteomes" id="UP000663868">
    <property type="component" value="Unassembled WGS sequence"/>
</dbReference>
<dbReference type="PANTHER" id="PTHR14421:SF3">
    <property type="entry name" value="SPERMATOGENESIS-ASSOCIATED PROTEIN 1"/>
    <property type="match status" value="1"/>
</dbReference>
<feature type="coiled-coil region" evidence="1">
    <location>
        <begin position="107"/>
        <end position="162"/>
    </location>
</feature>
<feature type="domain" description="Spermatogenesis-associated protein 1 C-terminal" evidence="2">
    <location>
        <begin position="8"/>
        <end position="153"/>
    </location>
</feature>
<gene>
    <name evidence="3" type="ORF">KXQ929_LOCUS18101</name>
</gene>
<dbReference type="InterPro" id="IPR039062">
    <property type="entry name" value="SPAT1"/>
</dbReference>
<evidence type="ECO:0000259" key="2">
    <source>
        <dbReference type="Pfam" id="PF15743"/>
    </source>
</evidence>
<evidence type="ECO:0000313" key="3">
    <source>
        <dbReference type="EMBL" id="CAF3818811.1"/>
    </source>
</evidence>
<sequence length="165" mass="19653">DALRTRHQELRTRRLDLEKVREEVIKHLKNIHNRITLRRKEARDMWKKKYFNEKKKHPQLDERISTLKTELDQLHKKTSQTMEAEAKYAAQMGYIKEAEAGSSIAQITRINHENQDIRHQLEQAKLRLTTDVKLRNQAENECRLLKHELNQAKMNLNDIKSRAGP</sequence>
<reference evidence="3" key="1">
    <citation type="submission" date="2021-02" db="EMBL/GenBank/DDBJ databases">
        <authorList>
            <person name="Nowell W R."/>
        </authorList>
    </citation>
    <scope>NUCLEOTIDE SEQUENCE</scope>
</reference>